<reference evidence="3" key="2">
    <citation type="submission" date="2010-05" db="EMBL/GenBank/DDBJ databases">
        <authorList>
            <person name="Almeida L.G."/>
            <person name="Nicolas M.F."/>
            <person name="Souza R.C."/>
            <person name="Vasconcelos A.T.R."/>
        </authorList>
    </citation>
    <scope>NUCLEOTIDE SEQUENCE</scope>
</reference>
<dbReference type="HOGENOM" id="CLU_2135582_0_0_1"/>
<protein>
    <recommendedName>
        <fullName evidence="6">Secreted protein</fullName>
    </recommendedName>
</protein>
<dbReference type="AlphaFoldDB" id="W5J7D0"/>
<dbReference type="EnsemblMetazoa" id="ADAC008520-RA">
    <property type="protein sequence ID" value="ADAC008520-PA"/>
    <property type="gene ID" value="ADAC008520"/>
</dbReference>
<dbReference type="Proteomes" id="UP000000673">
    <property type="component" value="Unassembled WGS sequence"/>
</dbReference>
<dbReference type="OMA" id="FRRASYC"/>
<dbReference type="VEuPathDB" id="VectorBase:ADAR2_004722"/>
<feature type="compositionally biased region" description="Gly residues" evidence="1">
    <location>
        <begin position="29"/>
        <end position="40"/>
    </location>
</feature>
<feature type="compositionally biased region" description="Low complexity" evidence="1">
    <location>
        <begin position="78"/>
        <end position="101"/>
    </location>
</feature>
<keyword evidence="2" id="KW-0732">Signal</keyword>
<feature type="chain" id="PRO_5010154969" description="Secreted protein" evidence="2">
    <location>
        <begin position="27"/>
        <end position="113"/>
    </location>
</feature>
<feature type="signal peptide" evidence="2">
    <location>
        <begin position="1"/>
        <end position="26"/>
    </location>
</feature>
<evidence type="ECO:0000256" key="2">
    <source>
        <dbReference type="SAM" id="SignalP"/>
    </source>
</evidence>
<dbReference type="EMBL" id="ADMH02002027">
    <property type="protein sequence ID" value="ETN59881.1"/>
    <property type="molecule type" value="Genomic_DNA"/>
</dbReference>
<organism evidence="3">
    <name type="scientific">Anopheles darlingi</name>
    <name type="common">Mosquito</name>
    <dbReference type="NCBI Taxonomy" id="43151"/>
    <lineage>
        <taxon>Eukaryota</taxon>
        <taxon>Metazoa</taxon>
        <taxon>Ecdysozoa</taxon>
        <taxon>Arthropoda</taxon>
        <taxon>Hexapoda</taxon>
        <taxon>Insecta</taxon>
        <taxon>Pterygota</taxon>
        <taxon>Neoptera</taxon>
        <taxon>Endopterygota</taxon>
        <taxon>Diptera</taxon>
        <taxon>Nematocera</taxon>
        <taxon>Culicoidea</taxon>
        <taxon>Culicidae</taxon>
        <taxon>Anophelinae</taxon>
        <taxon>Anopheles</taxon>
    </lineage>
</organism>
<evidence type="ECO:0000256" key="1">
    <source>
        <dbReference type="SAM" id="MobiDB-lite"/>
    </source>
</evidence>
<gene>
    <name evidence="3" type="ORF">AND_008520</name>
</gene>
<keyword evidence="5" id="KW-1185">Reference proteome</keyword>
<proteinExistence type="predicted"/>
<evidence type="ECO:0000313" key="3">
    <source>
        <dbReference type="EMBL" id="ETN59881.1"/>
    </source>
</evidence>
<reference evidence="4" key="4">
    <citation type="submission" date="2015-06" db="UniProtKB">
        <authorList>
            <consortium name="EnsemblMetazoa"/>
        </authorList>
    </citation>
    <scope>IDENTIFICATION</scope>
</reference>
<evidence type="ECO:0000313" key="4">
    <source>
        <dbReference type="EnsemblMetazoa" id="ADAC008520-PA"/>
    </source>
</evidence>
<dbReference type="VEuPathDB" id="VectorBase:ADAC008520"/>
<feature type="compositionally biased region" description="Polar residues" evidence="1">
    <location>
        <begin position="61"/>
        <end position="77"/>
    </location>
</feature>
<reference evidence="3" key="3">
    <citation type="journal article" date="2013" name="Nucleic Acids Res.">
        <title>The genome of Anopheles darlingi, the main neotropical malaria vector.</title>
        <authorList>
            <person name="Marinotti O."/>
            <person name="Cerqueira G.C."/>
            <person name="de Almeida L.G."/>
            <person name="Ferro M.I."/>
            <person name="Loreto E.L."/>
            <person name="Zaha A."/>
            <person name="Teixeira S.M."/>
            <person name="Wespiser A.R."/>
            <person name="Almeida E Silva A."/>
            <person name="Schlindwein A.D."/>
            <person name="Pacheco A.C."/>
            <person name="Silva A.L."/>
            <person name="Graveley B.R."/>
            <person name="Walenz B.P."/>
            <person name="Lima Bde A."/>
            <person name="Ribeiro C.A."/>
            <person name="Nunes-Silva C.G."/>
            <person name="de Carvalho C.R."/>
            <person name="Soares C.M."/>
            <person name="de Menezes C.B."/>
            <person name="Matiolli C."/>
            <person name="Caffrey D."/>
            <person name="Araujo D.A."/>
            <person name="de Oliveira D.M."/>
            <person name="Golenbock D."/>
            <person name="Grisard E.C."/>
            <person name="Fantinatti-Garboggini F."/>
            <person name="de Carvalho F.M."/>
            <person name="Barcellos F.G."/>
            <person name="Prosdocimi F."/>
            <person name="May G."/>
            <person name="Azevedo Junior G.M."/>
            <person name="Guimaraes G.M."/>
            <person name="Goldman G.H."/>
            <person name="Padilha I.Q."/>
            <person name="Batista Jda S."/>
            <person name="Ferro J.A."/>
            <person name="Ribeiro J.M."/>
            <person name="Fietto J.L."/>
            <person name="Dabbas K.M."/>
            <person name="Cerdeira L."/>
            <person name="Agnez-Lima L.F."/>
            <person name="Brocchi M."/>
            <person name="de Carvalho M.O."/>
            <person name="Teixeira Mde M."/>
            <person name="Diniz Maia Mde M."/>
            <person name="Goldman M.H."/>
            <person name="Cruz Schneider M.P."/>
            <person name="Felipe M.S."/>
            <person name="Hungria M."/>
            <person name="Nicolas M.F."/>
            <person name="Pereira M."/>
            <person name="Montes M.A."/>
            <person name="Cantao M.E."/>
            <person name="Vincentz M."/>
            <person name="Rafael M.S."/>
            <person name="Silverman N."/>
            <person name="Stoco P.H."/>
            <person name="Souza R.C."/>
            <person name="Vicentini R."/>
            <person name="Gazzinelli R.T."/>
            <person name="Neves Rde O."/>
            <person name="Silva R."/>
            <person name="Astolfi-Filho S."/>
            <person name="Maciel T.E."/>
            <person name="Urmenyi T.P."/>
            <person name="Tadei W.P."/>
            <person name="Camargo E.P."/>
            <person name="de Vasconcelos A.T."/>
        </authorList>
    </citation>
    <scope>NUCLEOTIDE SEQUENCE</scope>
</reference>
<reference evidence="3 5" key="1">
    <citation type="journal article" date="2010" name="BMC Genomics">
        <title>Combination of measures distinguishes pre-miRNAs from other stem-loops in the genome of the newly sequenced Anopheles darlingi.</title>
        <authorList>
            <person name="Mendes N.D."/>
            <person name="Freitas A.T."/>
            <person name="Vasconcelos A.T."/>
            <person name="Sagot M.F."/>
        </authorList>
    </citation>
    <scope>NUCLEOTIDE SEQUENCE</scope>
</reference>
<sequence length="113" mass="11006">MMAFRRAGFFCLGVLLLYLAAGLAAGTSTSGGGGGGGGSGSASPPQVRGRASNPSPRLPRTSASQLSAQNNVTATSRGSAGKAGTGNSSATASSQQTAAQGRGNYRTSNDPNL</sequence>
<accession>W5J7D0</accession>
<evidence type="ECO:0000313" key="5">
    <source>
        <dbReference type="Proteomes" id="UP000000673"/>
    </source>
</evidence>
<evidence type="ECO:0008006" key="6">
    <source>
        <dbReference type="Google" id="ProtNLM"/>
    </source>
</evidence>
<name>W5J7D0_ANODA</name>
<feature type="region of interest" description="Disordered" evidence="1">
    <location>
        <begin position="28"/>
        <end position="113"/>
    </location>
</feature>